<dbReference type="AlphaFoldDB" id="A0A1E5XUU3"/>
<gene>
    <name evidence="7" type="ORF">VW23_011960</name>
</gene>
<evidence type="ECO:0000256" key="5">
    <source>
        <dbReference type="SAM" id="MobiDB-lite"/>
    </source>
</evidence>
<evidence type="ECO:0000313" key="8">
    <source>
        <dbReference type="Proteomes" id="UP000095463"/>
    </source>
</evidence>
<dbReference type="SUPFAM" id="SSF51316">
    <property type="entry name" value="Mss4-like"/>
    <property type="match status" value="1"/>
</dbReference>
<dbReference type="EMBL" id="LAJE02000074">
    <property type="protein sequence ID" value="OEO32351.1"/>
    <property type="molecule type" value="Genomic_DNA"/>
</dbReference>
<feature type="region of interest" description="Disordered" evidence="5">
    <location>
        <begin position="129"/>
        <end position="162"/>
    </location>
</feature>
<organism evidence="7 8">
    <name type="scientific">Devosia insulae DS-56</name>
    <dbReference type="NCBI Taxonomy" id="1116389"/>
    <lineage>
        <taxon>Bacteria</taxon>
        <taxon>Pseudomonadati</taxon>
        <taxon>Pseudomonadota</taxon>
        <taxon>Alphaproteobacteria</taxon>
        <taxon>Hyphomicrobiales</taxon>
        <taxon>Devosiaceae</taxon>
        <taxon>Devosia</taxon>
    </lineage>
</organism>
<dbReference type="GO" id="GO:0046872">
    <property type="term" value="F:metal ion binding"/>
    <property type="evidence" value="ECO:0007669"/>
    <property type="project" value="UniProtKB-KW"/>
</dbReference>
<dbReference type="Pfam" id="PF04828">
    <property type="entry name" value="GFA"/>
    <property type="match status" value="1"/>
</dbReference>
<proteinExistence type="inferred from homology"/>
<accession>A0A1E5XUU3</accession>
<dbReference type="InterPro" id="IPR006913">
    <property type="entry name" value="CENP-V/GFA"/>
</dbReference>
<dbReference type="OrthoDB" id="9807246at2"/>
<evidence type="ECO:0000256" key="1">
    <source>
        <dbReference type="ARBA" id="ARBA00005495"/>
    </source>
</evidence>
<feature type="domain" description="CENP-V/GFA" evidence="6">
    <location>
        <begin position="6"/>
        <end position="119"/>
    </location>
</feature>
<keyword evidence="3" id="KW-0862">Zinc</keyword>
<dbReference type="PANTHER" id="PTHR33337">
    <property type="entry name" value="GFA DOMAIN-CONTAINING PROTEIN"/>
    <property type="match status" value="1"/>
</dbReference>
<dbReference type="Proteomes" id="UP000095463">
    <property type="component" value="Unassembled WGS sequence"/>
</dbReference>
<dbReference type="RefSeq" id="WP_069908485.1">
    <property type="nucleotide sequence ID" value="NZ_LAJE02000074.1"/>
</dbReference>
<evidence type="ECO:0000313" key="7">
    <source>
        <dbReference type="EMBL" id="OEO32351.1"/>
    </source>
</evidence>
<keyword evidence="2" id="KW-0479">Metal-binding</keyword>
<dbReference type="Gene3D" id="3.90.1590.10">
    <property type="entry name" value="glutathione-dependent formaldehyde- activating enzyme (gfa)"/>
    <property type="match status" value="1"/>
</dbReference>
<evidence type="ECO:0000256" key="3">
    <source>
        <dbReference type="ARBA" id="ARBA00022833"/>
    </source>
</evidence>
<name>A0A1E5XUU3_9HYPH</name>
<dbReference type="InterPro" id="IPR011057">
    <property type="entry name" value="Mss4-like_sf"/>
</dbReference>
<dbReference type="PROSITE" id="PS51891">
    <property type="entry name" value="CENP_V_GFA"/>
    <property type="match status" value="1"/>
</dbReference>
<dbReference type="PANTHER" id="PTHR33337:SF40">
    <property type="entry name" value="CENP-V_GFA DOMAIN-CONTAINING PROTEIN-RELATED"/>
    <property type="match status" value="1"/>
</dbReference>
<evidence type="ECO:0000256" key="4">
    <source>
        <dbReference type="ARBA" id="ARBA00023239"/>
    </source>
</evidence>
<comment type="caution">
    <text evidence="7">The sequence shown here is derived from an EMBL/GenBank/DDBJ whole genome shotgun (WGS) entry which is preliminary data.</text>
</comment>
<evidence type="ECO:0000259" key="6">
    <source>
        <dbReference type="PROSITE" id="PS51891"/>
    </source>
</evidence>
<evidence type="ECO:0000256" key="2">
    <source>
        <dbReference type="ARBA" id="ARBA00022723"/>
    </source>
</evidence>
<reference evidence="7 8" key="1">
    <citation type="journal article" date="2015" name="Genome Announc.">
        <title>Genome Assemblies of Three Soil-Associated Devosia species: D. insulae, D. limi, and D. soli.</title>
        <authorList>
            <person name="Hassan Y.I."/>
            <person name="Lepp D."/>
            <person name="Zhou T."/>
        </authorList>
    </citation>
    <scope>NUCLEOTIDE SEQUENCE [LARGE SCALE GENOMIC DNA]</scope>
    <source>
        <strain evidence="7 8">DS-56</strain>
    </source>
</reference>
<dbReference type="GO" id="GO:0016846">
    <property type="term" value="F:carbon-sulfur lyase activity"/>
    <property type="evidence" value="ECO:0007669"/>
    <property type="project" value="InterPro"/>
</dbReference>
<keyword evidence="8" id="KW-1185">Reference proteome</keyword>
<keyword evidence="4" id="KW-0456">Lyase</keyword>
<sequence length="162" mass="17964">MSEVHLSGGCQCGAVRFRVDQQPDNVHVCHCRMCQKAVGGPFAVICPVEKVNFHVTRGAISWFKSSELANRGFCRECGTPLIFDYPWAPDIGVLSGAFDQPDRVPPVVQYGNESRVSWYAHLGELPGDTPTYSVDPEGRLGRISSSNRQHPDHDTAEWPPRN</sequence>
<protein>
    <submittedName>
        <fullName evidence="7">Aldehyde-activating protein</fullName>
    </submittedName>
</protein>
<comment type="similarity">
    <text evidence="1">Belongs to the Gfa family.</text>
</comment>